<keyword evidence="3" id="KW-0732">Signal</keyword>
<organism evidence="5 6">
    <name type="scientific">Caenorhabditis japonica</name>
    <dbReference type="NCBI Taxonomy" id="281687"/>
    <lineage>
        <taxon>Eukaryota</taxon>
        <taxon>Metazoa</taxon>
        <taxon>Ecdysozoa</taxon>
        <taxon>Nematoda</taxon>
        <taxon>Chromadorea</taxon>
        <taxon>Rhabditida</taxon>
        <taxon>Rhabditina</taxon>
        <taxon>Rhabditomorpha</taxon>
        <taxon>Rhabditoidea</taxon>
        <taxon>Rhabditidae</taxon>
        <taxon>Peloderinae</taxon>
        <taxon>Caenorhabditis</taxon>
    </lineage>
</organism>
<comment type="subcellular location">
    <subcellularLocation>
        <location evidence="1">Membrane</location>
        <topology evidence="1">Multi-pass membrane protein</topology>
    </subcellularLocation>
</comment>
<dbReference type="Pfam" id="PF02931">
    <property type="entry name" value="Neur_chan_LBD"/>
    <property type="match status" value="1"/>
</dbReference>
<feature type="signal peptide" evidence="3">
    <location>
        <begin position="1"/>
        <end position="23"/>
    </location>
</feature>
<evidence type="ECO:0000313" key="6">
    <source>
        <dbReference type="Proteomes" id="UP000005237"/>
    </source>
</evidence>
<dbReference type="InterPro" id="IPR006202">
    <property type="entry name" value="Neur_chan_lig-bd"/>
</dbReference>
<dbReference type="SUPFAM" id="SSF63712">
    <property type="entry name" value="Nicotinic receptor ligand binding domain-like"/>
    <property type="match status" value="1"/>
</dbReference>
<dbReference type="Gene3D" id="2.70.170.10">
    <property type="entry name" value="Neurotransmitter-gated ion-channel ligand-binding domain"/>
    <property type="match status" value="1"/>
</dbReference>
<feature type="chain" id="PRO_5035870390" evidence="3">
    <location>
        <begin position="24"/>
        <end position="195"/>
    </location>
</feature>
<keyword evidence="6" id="KW-1185">Reference proteome</keyword>
<dbReference type="GO" id="GO:0016020">
    <property type="term" value="C:membrane"/>
    <property type="evidence" value="ECO:0007669"/>
    <property type="project" value="UniProtKB-SubCell"/>
</dbReference>
<dbReference type="AlphaFoldDB" id="A0A8R1HN98"/>
<evidence type="ECO:0000256" key="3">
    <source>
        <dbReference type="SAM" id="SignalP"/>
    </source>
</evidence>
<dbReference type="PANTHER" id="PTHR18945">
    <property type="entry name" value="NEUROTRANSMITTER GATED ION CHANNEL"/>
    <property type="match status" value="1"/>
</dbReference>
<reference evidence="5" key="2">
    <citation type="submission" date="2022-06" db="UniProtKB">
        <authorList>
            <consortium name="EnsemblMetazoa"/>
        </authorList>
    </citation>
    <scope>IDENTIFICATION</scope>
    <source>
        <strain evidence="5">DF5081</strain>
    </source>
</reference>
<dbReference type="InterPro" id="IPR036734">
    <property type="entry name" value="Neur_chan_lig-bd_sf"/>
</dbReference>
<proteinExistence type="predicted"/>
<evidence type="ECO:0000259" key="4">
    <source>
        <dbReference type="Pfam" id="PF02931"/>
    </source>
</evidence>
<dbReference type="Proteomes" id="UP000005237">
    <property type="component" value="Unassembled WGS sequence"/>
</dbReference>
<evidence type="ECO:0000256" key="2">
    <source>
        <dbReference type="ARBA" id="ARBA00023136"/>
    </source>
</evidence>
<feature type="domain" description="Neurotransmitter-gated ion-channel ligand-binding" evidence="4">
    <location>
        <begin position="39"/>
        <end position="187"/>
    </location>
</feature>
<dbReference type="EnsemblMetazoa" id="CJA06770.1">
    <property type="protein sequence ID" value="CJA06770.1"/>
    <property type="gene ID" value="WBGene00125974"/>
</dbReference>
<dbReference type="InterPro" id="IPR006201">
    <property type="entry name" value="Neur_channel"/>
</dbReference>
<dbReference type="GO" id="GO:0005230">
    <property type="term" value="F:extracellular ligand-gated monoatomic ion channel activity"/>
    <property type="evidence" value="ECO:0007669"/>
    <property type="project" value="InterPro"/>
</dbReference>
<evidence type="ECO:0000256" key="1">
    <source>
        <dbReference type="ARBA" id="ARBA00004141"/>
    </source>
</evidence>
<accession>A0A8R1HN98</accession>
<sequence length="195" mass="22629">MFAFRMQLKELFALFSMMSLNVPLAPTGEEMESRFENEQKLKLDLFENYDGTMFPKLTRPLMVQPMMTIDHIRSINEEQGAMTISMTLYFIWTDSRLQWNRTEYGGIKAFAKNHYENMAWNIWSPTIFITELPGVNTQTDLFLNHDVDFLVHYTGSVTATIKVLINTPCLLSFGDYPNDYQNCSLTLMTPYTANV</sequence>
<evidence type="ECO:0000313" key="5">
    <source>
        <dbReference type="EnsemblMetazoa" id="CJA06770.1"/>
    </source>
</evidence>
<dbReference type="GO" id="GO:0004888">
    <property type="term" value="F:transmembrane signaling receptor activity"/>
    <property type="evidence" value="ECO:0007669"/>
    <property type="project" value="InterPro"/>
</dbReference>
<protein>
    <submittedName>
        <fullName evidence="5">Neur_chan_LBD domain-containing protein</fullName>
    </submittedName>
</protein>
<dbReference type="PROSITE" id="PS00236">
    <property type="entry name" value="NEUROTR_ION_CHANNEL"/>
    <property type="match status" value="1"/>
</dbReference>
<reference evidence="6" key="1">
    <citation type="submission" date="2010-08" db="EMBL/GenBank/DDBJ databases">
        <authorList>
            <consortium name="Caenorhabditis japonica Sequencing Consortium"/>
            <person name="Wilson R.K."/>
        </authorList>
    </citation>
    <scope>NUCLEOTIDE SEQUENCE [LARGE SCALE GENOMIC DNA]</scope>
    <source>
        <strain evidence="6">DF5081</strain>
    </source>
</reference>
<name>A0A8R1HN98_CAEJA</name>
<keyword evidence="2" id="KW-0472">Membrane</keyword>
<dbReference type="InterPro" id="IPR018000">
    <property type="entry name" value="Neurotransmitter_ion_chnl_CS"/>
</dbReference>